<comment type="caution">
    <text evidence="2">The sequence shown here is derived from an EMBL/GenBank/DDBJ whole genome shotgun (WGS) entry which is preliminary data.</text>
</comment>
<reference evidence="2" key="1">
    <citation type="journal article" date="2023" name="Mol. Phylogenet. Evol.">
        <title>Genome-scale phylogeny and comparative genomics of the fungal order Sordariales.</title>
        <authorList>
            <person name="Hensen N."/>
            <person name="Bonometti L."/>
            <person name="Westerberg I."/>
            <person name="Brannstrom I.O."/>
            <person name="Guillou S."/>
            <person name="Cros-Aarteil S."/>
            <person name="Calhoun S."/>
            <person name="Haridas S."/>
            <person name="Kuo A."/>
            <person name="Mondo S."/>
            <person name="Pangilinan J."/>
            <person name="Riley R."/>
            <person name="LaButti K."/>
            <person name="Andreopoulos B."/>
            <person name="Lipzen A."/>
            <person name="Chen C."/>
            <person name="Yan M."/>
            <person name="Daum C."/>
            <person name="Ng V."/>
            <person name="Clum A."/>
            <person name="Steindorff A."/>
            <person name="Ohm R.A."/>
            <person name="Martin F."/>
            <person name="Silar P."/>
            <person name="Natvig D.O."/>
            <person name="Lalanne C."/>
            <person name="Gautier V."/>
            <person name="Ament-Velasquez S.L."/>
            <person name="Kruys A."/>
            <person name="Hutchinson M.I."/>
            <person name="Powell A.J."/>
            <person name="Barry K."/>
            <person name="Miller A.N."/>
            <person name="Grigoriev I.V."/>
            <person name="Debuchy R."/>
            <person name="Gladieux P."/>
            <person name="Hiltunen Thoren M."/>
            <person name="Johannesson H."/>
        </authorList>
    </citation>
    <scope>NUCLEOTIDE SEQUENCE</scope>
    <source>
        <strain evidence="2">CBS 168.71</strain>
    </source>
</reference>
<protein>
    <recommendedName>
        <fullName evidence="4">Secreted protein</fullName>
    </recommendedName>
</protein>
<reference evidence="2" key="2">
    <citation type="submission" date="2023-06" db="EMBL/GenBank/DDBJ databases">
        <authorList>
            <consortium name="Lawrence Berkeley National Laboratory"/>
            <person name="Haridas S."/>
            <person name="Hensen N."/>
            <person name="Bonometti L."/>
            <person name="Westerberg I."/>
            <person name="Brannstrom I.O."/>
            <person name="Guillou S."/>
            <person name="Cros-Aarteil S."/>
            <person name="Calhoun S."/>
            <person name="Kuo A."/>
            <person name="Mondo S."/>
            <person name="Pangilinan J."/>
            <person name="Riley R."/>
            <person name="Labutti K."/>
            <person name="Andreopoulos B."/>
            <person name="Lipzen A."/>
            <person name="Chen C."/>
            <person name="Yanf M."/>
            <person name="Daum C."/>
            <person name="Ng V."/>
            <person name="Clum A."/>
            <person name="Steindorff A."/>
            <person name="Ohm R."/>
            <person name="Martin F."/>
            <person name="Silar P."/>
            <person name="Natvig D."/>
            <person name="Lalanne C."/>
            <person name="Gautier V."/>
            <person name="Ament-Velasquez S.L."/>
            <person name="Kruys A."/>
            <person name="Hutchinson M.I."/>
            <person name="Powell A.J."/>
            <person name="Barry K."/>
            <person name="Miller A.N."/>
            <person name="Grigoriev I.V."/>
            <person name="Debuchy R."/>
            <person name="Gladieux P."/>
            <person name="Thoren M.H."/>
            <person name="Johannesson H."/>
        </authorList>
    </citation>
    <scope>NUCLEOTIDE SEQUENCE</scope>
    <source>
        <strain evidence="2">CBS 168.71</strain>
    </source>
</reference>
<dbReference type="Proteomes" id="UP001278766">
    <property type="component" value="Unassembled WGS sequence"/>
</dbReference>
<feature type="signal peptide" evidence="1">
    <location>
        <begin position="1"/>
        <end position="20"/>
    </location>
</feature>
<evidence type="ECO:0008006" key="4">
    <source>
        <dbReference type="Google" id="ProtNLM"/>
    </source>
</evidence>
<evidence type="ECO:0000313" key="2">
    <source>
        <dbReference type="EMBL" id="KAK3294824.1"/>
    </source>
</evidence>
<proteinExistence type="predicted"/>
<evidence type="ECO:0000313" key="3">
    <source>
        <dbReference type="Proteomes" id="UP001278766"/>
    </source>
</evidence>
<name>A0AAE0HEI0_9PEZI</name>
<accession>A0AAE0HEI0</accession>
<gene>
    <name evidence="2" type="ORF">B0H64DRAFT_195959</name>
</gene>
<dbReference type="GeneID" id="87836120"/>
<sequence length="132" mass="14698">MTRYQQFSGLWWLLTTTAVAYHDSLRPGSASASCKTAASFLTNSLPARPKACWLAWRYRTHVDHLPHFSGRGGQCSNSARFDQCNRPSPRQLARADTRRGLVTGRLLAVPRAVEPEATEALPTPPYRLLATM</sequence>
<dbReference type="EMBL" id="JAUEPN010000005">
    <property type="protein sequence ID" value="KAK3294824.1"/>
    <property type="molecule type" value="Genomic_DNA"/>
</dbReference>
<dbReference type="AlphaFoldDB" id="A0AAE0HEI0"/>
<keyword evidence="1" id="KW-0732">Signal</keyword>
<keyword evidence="3" id="KW-1185">Reference proteome</keyword>
<feature type="chain" id="PRO_5042080132" description="Secreted protein" evidence="1">
    <location>
        <begin position="21"/>
        <end position="132"/>
    </location>
</feature>
<evidence type="ECO:0000256" key="1">
    <source>
        <dbReference type="SAM" id="SignalP"/>
    </source>
</evidence>
<dbReference type="RefSeq" id="XP_062658338.1">
    <property type="nucleotide sequence ID" value="XM_062799172.1"/>
</dbReference>
<organism evidence="2 3">
    <name type="scientific">Chaetomium fimeti</name>
    <dbReference type="NCBI Taxonomy" id="1854472"/>
    <lineage>
        <taxon>Eukaryota</taxon>
        <taxon>Fungi</taxon>
        <taxon>Dikarya</taxon>
        <taxon>Ascomycota</taxon>
        <taxon>Pezizomycotina</taxon>
        <taxon>Sordariomycetes</taxon>
        <taxon>Sordariomycetidae</taxon>
        <taxon>Sordariales</taxon>
        <taxon>Chaetomiaceae</taxon>
        <taxon>Chaetomium</taxon>
    </lineage>
</organism>